<dbReference type="AlphaFoldDB" id="A0AAY5K911"/>
<evidence type="ECO:0000259" key="4">
    <source>
        <dbReference type="Pfam" id="PF00061"/>
    </source>
</evidence>
<dbReference type="Ensembl" id="ENSELUT00000105240.1">
    <property type="protein sequence ID" value="ENSELUP00000085518.1"/>
    <property type="gene ID" value="ENSELUG00000015295.3"/>
</dbReference>
<dbReference type="InterPro" id="IPR022272">
    <property type="entry name" value="Lipocalin_CS"/>
</dbReference>
<evidence type="ECO:0000256" key="2">
    <source>
        <dbReference type="RuleBase" id="RU003695"/>
    </source>
</evidence>
<dbReference type="PROSITE" id="PS00213">
    <property type="entry name" value="LIPOCALIN"/>
    <property type="match status" value="1"/>
</dbReference>
<dbReference type="Proteomes" id="UP000265140">
    <property type="component" value="Chromosome 13"/>
</dbReference>
<feature type="signal peptide" evidence="3">
    <location>
        <begin position="1"/>
        <end position="19"/>
    </location>
</feature>
<comment type="similarity">
    <text evidence="1 2">Belongs to the calycin superfamily. Lipocalin family.</text>
</comment>
<evidence type="ECO:0000313" key="5">
    <source>
        <dbReference type="Ensembl" id="ENSELUP00000085518.1"/>
    </source>
</evidence>
<keyword evidence="6" id="KW-1185">Reference proteome</keyword>
<reference evidence="5" key="3">
    <citation type="submission" date="2025-09" db="UniProtKB">
        <authorList>
            <consortium name="Ensembl"/>
        </authorList>
    </citation>
    <scope>IDENTIFICATION</scope>
</reference>
<protein>
    <recommendedName>
        <fullName evidence="4">Lipocalin/cytosolic fatty-acid binding domain-containing protein</fullName>
    </recommendedName>
</protein>
<evidence type="ECO:0000256" key="3">
    <source>
        <dbReference type="SAM" id="SignalP"/>
    </source>
</evidence>
<dbReference type="InterPro" id="IPR002345">
    <property type="entry name" value="Lipocalin"/>
</dbReference>
<dbReference type="Gene3D" id="2.40.128.20">
    <property type="match status" value="1"/>
</dbReference>
<dbReference type="GO" id="GO:0036094">
    <property type="term" value="F:small molecule binding"/>
    <property type="evidence" value="ECO:0007669"/>
    <property type="project" value="InterPro"/>
</dbReference>
<keyword evidence="3" id="KW-0732">Signal</keyword>
<name>A0AAY5K911_ESOLU</name>
<dbReference type="PANTHER" id="PTHR11430">
    <property type="entry name" value="LIPOCALIN"/>
    <property type="match status" value="1"/>
</dbReference>
<proteinExistence type="inferred from homology"/>
<dbReference type="Pfam" id="PF00061">
    <property type="entry name" value="Lipocalin"/>
    <property type="match status" value="1"/>
</dbReference>
<sequence length="187" mass="21601">MFLVVTILSVMLWTQCFNAIVRPQKDFDLQRFSGPWYRVGLAYDSPEFVPLKKYLQVSKGNITSDTDGNANLTVRGTGKKGCMCGVYHYKKTDLPGQFTYFSDRHQIWKDVTVVESNYTEYSLVVKYKEIMKNFSQVSLYGKVSLQSSLLCGSLYFYSTSGHYIQRLWKAFTPLHFLYILVCFGLHV</sequence>
<reference evidence="5" key="2">
    <citation type="submission" date="2025-08" db="UniProtKB">
        <authorList>
            <consortium name="Ensembl"/>
        </authorList>
    </citation>
    <scope>IDENTIFICATION</scope>
</reference>
<feature type="chain" id="PRO_5044313340" description="Lipocalin/cytosolic fatty-acid binding domain-containing protein" evidence="3">
    <location>
        <begin position="20"/>
        <end position="187"/>
    </location>
</feature>
<evidence type="ECO:0000313" key="6">
    <source>
        <dbReference type="Proteomes" id="UP000265140"/>
    </source>
</evidence>
<evidence type="ECO:0000256" key="1">
    <source>
        <dbReference type="ARBA" id="ARBA00006889"/>
    </source>
</evidence>
<accession>A0AAY5K911</accession>
<reference evidence="5 6" key="1">
    <citation type="submission" date="2020-02" db="EMBL/GenBank/DDBJ databases">
        <title>Esox lucius (northern pike) genome, fEsoLuc1, primary haplotype.</title>
        <authorList>
            <person name="Myers G."/>
            <person name="Karagic N."/>
            <person name="Meyer A."/>
            <person name="Pippel M."/>
            <person name="Reichard M."/>
            <person name="Winkler S."/>
            <person name="Tracey A."/>
            <person name="Sims Y."/>
            <person name="Howe K."/>
            <person name="Rhie A."/>
            <person name="Formenti G."/>
            <person name="Durbin R."/>
            <person name="Fedrigo O."/>
            <person name="Jarvis E.D."/>
        </authorList>
    </citation>
    <scope>NUCLEOTIDE SEQUENCE [LARGE SCALE GENOMIC DNA]</scope>
</reference>
<dbReference type="InterPro" id="IPR012674">
    <property type="entry name" value="Calycin"/>
</dbReference>
<feature type="domain" description="Lipocalin/cytosolic fatty-acid binding" evidence="4">
    <location>
        <begin position="33"/>
        <end position="142"/>
    </location>
</feature>
<dbReference type="PANTHER" id="PTHR11430:SF63">
    <property type="entry name" value="LOC555483 PROTEIN-RELATED"/>
    <property type="match status" value="1"/>
</dbReference>
<gene>
    <name evidence="5" type="primary">SLC2A8</name>
</gene>
<dbReference type="PRINTS" id="PR01254">
    <property type="entry name" value="PGNDSYNTHASE"/>
</dbReference>
<dbReference type="InterPro" id="IPR000566">
    <property type="entry name" value="Lipocln_cytosolic_FA-bd_dom"/>
</dbReference>
<organism evidence="5 6">
    <name type="scientific">Esox lucius</name>
    <name type="common">Northern pike</name>
    <dbReference type="NCBI Taxonomy" id="8010"/>
    <lineage>
        <taxon>Eukaryota</taxon>
        <taxon>Metazoa</taxon>
        <taxon>Chordata</taxon>
        <taxon>Craniata</taxon>
        <taxon>Vertebrata</taxon>
        <taxon>Euteleostomi</taxon>
        <taxon>Actinopterygii</taxon>
        <taxon>Neopterygii</taxon>
        <taxon>Teleostei</taxon>
        <taxon>Protacanthopterygii</taxon>
        <taxon>Esociformes</taxon>
        <taxon>Esocidae</taxon>
        <taxon>Esox</taxon>
    </lineage>
</organism>
<dbReference type="GeneTree" id="ENSGT00940000158795"/>
<dbReference type="SUPFAM" id="SSF50814">
    <property type="entry name" value="Lipocalins"/>
    <property type="match status" value="1"/>
</dbReference>